<dbReference type="AlphaFoldDB" id="A0A2P2ILJ6"/>
<proteinExistence type="predicted"/>
<reference evidence="1" key="1">
    <citation type="submission" date="2018-02" db="EMBL/GenBank/DDBJ databases">
        <title>Rhizophora mucronata_Transcriptome.</title>
        <authorList>
            <person name="Meera S.P."/>
            <person name="Sreeshan A."/>
            <person name="Augustine A."/>
        </authorList>
    </citation>
    <scope>NUCLEOTIDE SEQUENCE</scope>
    <source>
        <tissue evidence="1">Leaf</tissue>
    </source>
</reference>
<name>A0A2P2ILJ6_RHIMU</name>
<protein>
    <submittedName>
        <fullName evidence="1">Beta-glucosidase 17-like</fullName>
    </submittedName>
</protein>
<sequence>MLITFPFDRTMCCHRFKSFIFKI</sequence>
<dbReference type="EMBL" id="GGEC01001595">
    <property type="protein sequence ID" value="MBW82078.1"/>
    <property type="molecule type" value="Transcribed_RNA"/>
</dbReference>
<accession>A0A2P2ILJ6</accession>
<organism evidence="1">
    <name type="scientific">Rhizophora mucronata</name>
    <name type="common">Asiatic mangrove</name>
    <dbReference type="NCBI Taxonomy" id="61149"/>
    <lineage>
        <taxon>Eukaryota</taxon>
        <taxon>Viridiplantae</taxon>
        <taxon>Streptophyta</taxon>
        <taxon>Embryophyta</taxon>
        <taxon>Tracheophyta</taxon>
        <taxon>Spermatophyta</taxon>
        <taxon>Magnoliopsida</taxon>
        <taxon>eudicotyledons</taxon>
        <taxon>Gunneridae</taxon>
        <taxon>Pentapetalae</taxon>
        <taxon>rosids</taxon>
        <taxon>fabids</taxon>
        <taxon>Malpighiales</taxon>
        <taxon>Rhizophoraceae</taxon>
        <taxon>Rhizophora</taxon>
    </lineage>
</organism>
<evidence type="ECO:0000313" key="1">
    <source>
        <dbReference type="EMBL" id="MBW82078.1"/>
    </source>
</evidence>